<feature type="compositionally biased region" description="Basic and acidic residues" evidence="1">
    <location>
        <begin position="254"/>
        <end position="272"/>
    </location>
</feature>
<dbReference type="AlphaFoldDB" id="A0A6A3APL2"/>
<feature type="compositionally biased region" description="Basic and acidic residues" evidence="1">
    <location>
        <begin position="297"/>
        <end position="309"/>
    </location>
</feature>
<feature type="region of interest" description="Disordered" evidence="1">
    <location>
        <begin position="144"/>
        <end position="227"/>
    </location>
</feature>
<feature type="compositionally biased region" description="Basic and acidic residues" evidence="1">
    <location>
        <begin position="200"/>
        <end position="211"/>
    </location>
</feature>
<feature type="region of interest" description="Disordered" evidence="1">
    <location>
        <begin position="49"/>
        <end position="71"/>
    </location>
</feature>
<dbReference type="PANTHER" id="PTHR36056:SF1">
    <property type="entry name" value="PROTEIN, PUTATIVE-RELATED"/>
    <property type="match status" value="1"/>
</dbReference>
<feature type="region of interest" description="Disordered" evidence="1">
    <location>
        <begin position="246"/>
        <end position="314"/>
    </location>
</feature>
<organism evidence="2 3">
    <name type="scientific">Hibiscus syriacus</name>
    <name type="common">Rose of Sharon</name>
    <dbReference type="NCBI Taxonomy" id="106335"/>
    <lineage>
        <taxon>Eukaryota</taxon>
        <taxon>Viridiplantae</taxon>
        <taxon>Streptophyta</taxon>
        <taxon>Embryophyta</taxon>
        <taxon>Tracheophyta</taxon>
        <taxon>Spermatophyta</taxon>
        <taxon>Magnoliopsida</taxon>
        <taxon>eudicotyledons</taxon>
        <taxon>Gunneridae</taxon>
        <taxon>Pentapetalae</taxon>
        <taxon>rosids</taxon>
        <taxon>malvids</taxon>
        <taxon>Malvales</taxon>
        <taxon>Malvaceae</taxon>
        <taxon>Malvoideae</taxon>
        <taxon>Hibiscus</taxon>
    </lineage>
</organism>
<dbReference type="PANTHER" id="PTHR36056">
    <property type="entry name" value="PROTEIN, PUTATIVE-RELATED"/>
    <property type="match status" value="1"/>
</dbReference>
<protein>
    <submittedName>
        <fullName evidence="2">Uncharacterized protein</fullName>
    </submittedName>
</protein>
<feature type="region of interest" description="Disordered" evidence="1">
    <location>
        <begin position="350"/>
        <end position="386"/>
    </location>
</feature>
<reference evidence="2" key="1">
    <citation type="submission" date="2019-09" db="EMBL/GenBank/DDBJ databases">
        <title>Draft genome information of white flower Hibiscus syriacus.</title>
        <authorList>
            <person name="Kim Y.-M."/>
        </authorList>
    </citation>
    <scope>NUCLEOTIDE SEQUENCE [LARGE SCALE GENOMIC DNA]</scope>
    <source>
        <strain evidence="2">YM2019G1</strain>
    </source>
</reference>
<feature type="compositionally biased region" description="Low complexity" evidence="1">
    <location>
        <begin position="369"/>
        <end position="384"/>
    </location>
</feature>
<evidence type="ECO:0000313" key="3">
    <source>
        <dbReference type="Proteomes" id="UP000436088"/>
    </source>
</evidence>
<keyword evidence="3" id="KW-1185">Reference proteome</keyword>
<sequence>MHARHRNAWNDYRSNSMVMGLSSSRISPETSGRGHGFYNSEYRSFKRGFGRGQRHPKSFQSNPPPPREGTDIFTQAGRLAAEYLVSQGLLPPSVLPAKWQNGRLKKQMGDYQDYRSQEGDNLHLPSIRQTSALARLRNCNSDVSLGRRSNVDENNSSWSRNLSKGRRKDGSYRGREYGGSGSWSDRIRGSPDLEIDDDNVSGHHEESHVGKDVGNGLHKHVSGDFAPKGEELVNFDDKYILPDELRSKASSSGAEKDLKSETDGELLKRSNDSADFIMEAGELKDGSNDNVETEEEGVLKDSSFKHSSTEDDVSGKTCTGLLALCNFAKVPTKTRSSLTLRNLKADSVSVNDQGSVSNFENPSGHQPLLEDNSLGGSSGDLLLNKSQDLKPDSELSKDLSVHSFGMDHIYGVGQGKCTRSQAFPDRALLHDSEQELVQDMPGLQRSCSMVAIKERGDKRGFEQSDLREGAKKPREWLESVTTKTDFLPFSDFEDKKVGLVEGIASTSEEAGAVVKKGIQDSLVTNSHFPGGDGESSINYVQEKQHFPNAFKICDLNLMETSDINESHHNDAIIMYSSAPETKIEAATIGIDLSMSNSNGPSGGNRHANNCKEIEVIDLENDCIQEDKTADNLGRKSEPMFVSMNGDMTDVPDQYDGLMMSEFFRNFSNCPPDDINAHPMQNENINTLQTEDINPLQSDTGLHNGEVLRCMVGEVSYHRRLSKSFLPAWEQTPAQETLEGDKVVLLKSYLLVFELELKFIRSFKQIIMHCISIACFILFKQPTNLLAATCFKRGIESRSLSPFCLETQKLALFYLKLFMKSASTTAAVLGFALICDSYLLALESKPSLTG</sequence>
<evidence type="ECO:0000256" key="1">
    <source>
        <dbReference type="SAM" id="MobiDB-lite"/>
    </source>
</evidence>
<name>A0A6A3APL2_HIBSY</name>
<feature type="compositionally biased region" description="Polar residues" evidence="1">
    <location>
        <begin position="152"/>
        <end position="162"/>
    </location>
</feature>
<gene>
    <name evidence="2" type="ORF">F3Y22_tig00110392pilonHSYRG00235</name>
</gene>
<comment type="caution">
    <text evidence="2">The sequence shown here is derived from an EMBL/GenBank/DDBJ whole genome shotgun (WGS) entry which is preliminary data.</text>
</comment>
<dbReference type="InterPro" id="IPR040276">
    <property type="entry name" value="At4g26450-like"/>
</dbReference>
<evidence type="ECO:0000313" key="2">
    <source>
        <dbReference type="EMBL" id="KAE8706584.1"/>
    </source>
</evidence>
<proteinExistence type="predicted"/>
<accession>A0A6A3APL2</accession>
<dbReference type="EMBL" id="VEPZ02000969">
    <property type="protein sequence ID" value="KAE8706584.1"/>
    <property type="molecule type" value="Genomic_DNA"/>
</dbReference>
<feature type="compositionally biased region" description="Polar residues" evidence="1">
    <location>
        <begin position="350"/>
        <end position="364"/>
    </location>
</feature>
<dbReference type="Proteomes" id="UP000436088">
    <property type="component" value="Unassembled WGS sequence"/>
</dbReference>